<evidence type="ECO:0000313" key="2">
    <source>
        <dbReference type="EMBL" id="GLD59630.1"/>
    </source>
</evidence>
<feature type="region of interest" description="Disordered" evidence="1">
    <location>
        <begin position="1"/>
        <end position="20"/>
    </location>
</feature>
<evidence type="ECO:0000256" key="1">
    <source>
        <dbReference type="SAM" id="MobiDB-lite"/>
    </source>
</evidence>
<feature type="compositionally biased region" description="Polar residues" evidence="1">
    <location>
        <begin position="1"/>
        <end position="13"/>
    </location>
</feature>
<protein>
    <submittedName>
        <fullName evidence="2">Runt-related transcription factor 2 isoform X2</fullName>
    </submittedName>
</protein>
<name>A0AAD3MU96_LATJO</name>
<keyword evidence="3" id="KW-1185">Reference proteome</keyword>
<organism evidence="2 3">
    <name type="scientific">Lates japonicus</name>
    <name type="common">Japanese lates</name>
    <dbReference type="NCBI Taxonomy" id="270547"/>
    <lineage>
        <taxon>Eukaryota</taxon>
        <taxon>Metazoa</taxon>
        <taxon>Chordata</taxon>
        <taxon>Craniata</taxon>
        <taxon>Vertebrata</taxon>
        <taxon>Euteleostomi</taxon>
        <taxon>Actinopterygii</taxon>
        <taxon>Neopterygii</taxon>
        <taxon>Teleostei</taxon>
        <taxon>Neoteleostei</taxon>
        <taxon>Acanthomorphata</taxon>
        <taxon>Carangaria</taxon>
        <taxon>Carangaria incertae sedis</taxon>
        <taxon>Centropomidae</taxon>
        <taxon>Lates</taxon>
    </lineage>
</organism>
<evidence type="ECO:0000313" key="3">
    <source>
        <dbReference type="Proteomes" id="UP001279410"/>
    </source>
</evidence>
<dbReference type="AlphaFoldDB" id="A0AAD3MU96"/>
<dbReference type="EMBL" id="BRZM01000038">
    <property type="protein sequence ID" value="GLD59630.1"/>
    <property type="molecule type" value="Genomic_DNA"/>
</dbReference>
<comment type="caution">
    <text evidence="2">The sequence shown here is derived from an EMBL/GenBank/DDBJ whole genome shotgun (WGS) entry which is preliminary data.</text>
</comment>
<accession>A0AAD3MU96</accession>
<reference evidence="2" key="1">
    <citation type="submission" date="2022-08" db="EMBL/GenBank/DDBJ databases">
        <title>Genome sequencing of akame (Lates japonicus).</title>
        <authorList>
            <person name="Hashiguchi Y."/>
            <person name="Takahashi H."/>
        </authorList>
    </citation>
    <scope>NUCLEOTIDE SEQUENCE</scope>
    <source>
        <strain evidence="2">Kochi</strain>
    </source>
</reference>
<dbReference type="Proteomes" id="UP001279410">
    <property type="component" value="Unassembled WGS sequence"/>
</dbReference>
<gene>
    <name evidence="2" type="ORF">AKAME5_001161600</name>
</gene>
<sequence length="111" mass="12670">MIRVTSFQRETQQPFPPPKPSAEAAYLSIFDRHIQHLNQSEFVVFEHIWRWEISDSARLTVASSNPVMSAVPQLMYGADSWRAVLRCLDLFNPADQPSDRSMCAGNGCQMR</sequence>
<proteinExistence type="predicted"/>